<dbReference type="Proteomes" id="UP000698924">
    <property type="component" value="Unassembled WGS sequence"/>
</dbReference>
<proteinExistence type="predicted"/>
<dbReference type="AlphaFoldDB" id="A0AA40ZTB6"/>
<organism evidence="1 2">
    <name type="scientific">Caecibacteroides pullorum</name>
    <dbReference type="NCBI Taxonomy" id="2725562"/>
    <lineage>
        <taxon>Bacteria</taxon>
        <taxon>Pseudomonadati</taxon>
        <taxon>Bacteroidota</taxon>
        <taxon>Bacteroidia</taxon>
        <taxon>Bacteroidales</taxon>
        <taxon>Bacteroidaceae</taxon>
        <taxon>Caecibacteroides</taxon>
    </lineage>
</organism>
<gene>
    <name evidence="1" type="ORF">H6D15_06470</name>
</gene>
<accession>A0AA40ZTB6</accession>
<dbReference type="RefSeq" id="WP_021846834.1">
    <property type="nucleotide sequence ID" value="NZ_JAAZTS010000006.1"/>
</dbReference>
<evidence type="ECO:0000313" key="1">
    <source>
        <dbReference type="EMBL" id="MBM6857247.1"/>
    </source>
</evidence>
<dbReference type="EMBL" id="JACJMO010000006">
    <property type="protein sequence ID" value="MBM6857247.1"/>
    <property type="molecule type" value="Genomic_DNA"/>
</dbReference>
<name>A0AA40ZTB6_9BACT</name>
<keyword evidence="2" id="KW-1185">Reference proteome</keyword>
<evidence type="ECO:0000313" key="2">
    <source>
        <dbReference type="Proteomes" id="UP000698924"/>
    </source>
</evidence>
<sequence length="45" mass="4997">MLGNERFRALETGVPYEGNEDIRVSCLPKESMTPRSIKKEKAASG</sequence>
<protein>
    <submittedName>
        <fullName evidence="1">Uncharacterized protein</fullName>
    </submittedName>
</protein>
<reference evidence="1 2" key="1">
    <citation type="journal article" date="2021" name="Sci. Rep.">
        <title>The distribution of antibiotic resistance genes in chicken gut microbiota commensals.</title>
        <authorList>
            <person name="Juricova H."/>
            <person name="Matiasovicova J."/>
            <person name="Kubasova T."/>
            <person name="Cejkova D."/>
            <person name="Rychlik I."/>
        </authorList>
    </citation>
    <scope>NUCLEOTIDE SEQUENCE [LARGE SCALE GENOMIC DNA]</scope>
    <source>
        <strain evidence="1 2">An421</strain>
    </source>
</reference>
<comment type="caution">
    <text evidence="1">The sequence shown here is derived from an EMBL/GenBank/DDBJ whole genome shotgun (WGS) entry which is preliminary data.</text>
</comment>